<keyword evidence="3" id="KW-1185">Reference proteome</keyword>
<evidence type="ECO:0000256" key="1">
    <source>
        <dbReference type="SAM" id="MobiDB-lite"/>
    </source>
</evidence>
<accession>A0ABW4CVI2</accession>
<dbReference type="Proteomes" id="UP001597212">
    <property type="component" value="Unassembled WGS sequence"/>
</dbReference>
<reference evidence="3" key="1">
    <citation type="journal article" date="2019" name="Int. J. Syst. Evol. Microbiol.">
        <title>The Global Catalogue of Microorganisms (GCM) 10K type strain sequencing project: providing services to taxonomists for standard genome sequencing and annotation.</title>
        <authorList>
            <consortium name="The Broad Institute Genomics Platform"/>
            <consortium name="The Broad Institute Genome Sequencing Center for Infectious Disease"/>
            <person name="Wu L."/>
            <person name="Ma J."/>
        </authorList>
    </citation>
    <scope>NUCLEOTIDE SEQUENCE [LARGE SCALE GENOMIC DNA]</scope>
    <source>
        <strain evidence="3">CCM 8912</strain>
    </source>
</reference>
<name>A0ABW4CVI2_9LACO</name>
<proteinExistence type="predicted"/>
<evidence type="ECO:0000313" key="3">
    <source>
        <dbReference type="Proteomes" id="UP001597212"/>
    </source>
</evidence>
<evidence type="ECO:0000313" key="2">
    <source>
        <dbReference type="EMBL" id="MFD1441424.1"/>
    </source>
</evidence>
<dbReference type="EMBL" id="JBHTOK010000068">
    <property type="protein sequence ID" value="MFD1441424.1"/>
    <property type="molecule type" value="Genomic_DNA"/>
</dbReference>
<dbReference type="RefSeq" id="WP_164506221.1">
    <property type="nucleotide sequence ID" value="NZ_JBHTOK010000068.1"/>
</dbReference>
<feature type="region of interest" description="Disordered" evidence="1">
    <location>
        <begin position="31"/>
        <end position="68"/>
    </location>
</feature>
<gene>
    <name evidence="2" type="ORF">ACFQ5K_08565</name>
</gene>
<comment type="caution">
    <text evidence="2">The sequence shown here is derived from an EMBL/GenBank/DDBJ whole genome shotgun (WGS) entry which is preliminary data.</text>
</comment>
<sequence>MNKRQQKKNFTRMVVQSGEVPTVKLAKGQAAKPQTFAKGAVRRKPLKENSQYRGAPNTEALGKNLPSK</sequence>
<organism evidence="2 3">
    <name type="scientific">Lacticaseibacillus hegangensis</name>
    <dbReference type="NCBI Taxonomy" id="2486010"/>
    <lineage>
        <taxon>Bacteria</taxon>
        <taxon>Bacillati</taxon>
        <taxon>Bacillota</taxon>
        <taxon>Bacilli</taxon>
        <taxon>Lactobacillales</taxon>
        <taxon>Lactobacillaceae</taxon>
        <taxon>Lacticaseibacillus</taxon>
    </lineage>
</organism>
<protein>
    <submittedName>
        <fullName evidence="2">Uncharacterized protein</fullName>
    </submittedName>
</protein>